<organism evidence="1 2">
    <name type="scientific">Sphingomonas natans</name>
    <dbReference type="NCBI Taxonomy" id="3063330"/>
    <lineage>
        <taxon>Bacteria</taxon>
        <taxon>Pseudomonadati</taxon>
        <taxon>Pseudomonadota</taxon>
        <taxon>Alphaproteobacteria</taxon>
        <taxon>Sphingomonadales</taxon>
        <taxon>Sphingomonadaceae</taxon>
        <taxon>Sphingomonas</taxon>
    </lineage>
</organism>
<dbReference type="Proteomes" id="UP001169764">
    <property type="component" value="Unassembled WGS sequence"/>
</dbReference>
<name>A0ABT8YB78_9SPHN</name>
<dbReference type="Pfam" id="PF12244">
    <property type="entry name" value="DUF3606"/>
    <property type="match status" value="1"/>
</dbReference>
<dbReference type="RefSeq" id="WP_303543719.1">
    <property type="nucleotide sequence ID" value="NZ_JAUOTP010000006.1"/>
</dbReference>
<gene>
    <name evidence="1" type="ORF">Q4F19_14485</name>
</gene>
<comment type="caution">
    <text evidence="1">The sequence shown here is derived from an EMBL/GenBank/DDBJ whole genome shotgun (WGS) entry which is preliminary data.</text>
</comment>
<evidence type="ECO:0000313" key="1">
    <source>
        <dbReference type="EMBL" id="MDO6415594.1"/>
    </source>
</evidence>
<protein>
    <submittedName>
        <fullName evidence="1">DUF3606 domain-containing protein</fullName>
    </submittedName>
</protein>
<keyword evidence="2" id="KW-1185">Reference proteome</keyword>
<evidence type="ECO:0000313" key="2">
    <source>
        <dbReference type="Proteomes" id="UP001169764"/>
    </source>
</evidence>
<sequence>MADDLKDRGVRDRNRIAMGEDHEVAYWTKKFGVSRDRLAEAVAAVGTSAQAVADFLNKRL</sequence>
<accession>A0ABT8YB78</accession>
<proteinExistence type="predicted"/>
<reference evidence="1" key="1">
    <citation type="submission" date="2023-07" db="EMBL/GenBank/DDBJ databases">
        <authorList>
            <person name="Kim M."/>
        </authorList>
    </citation>
    <scope>NUCLEOTIDE SEQUENCE</scope>
    <source>
        <strain evidence="1">BIUV-7</strain>
    </source>
</reference>
<dbReference type="InterPro" id="IPR022037">
    <property type="entry name" value="DUF3606"/>
</dbReference>
<dbReference type="EMBL" id="JAUOTP010000006">
    <property type="protein sequence ID" value="MDO6415594.1"/>
    <property type="molecule type" value="Genomic_DNA"/>
</dbReference>